<keyword evidence="3" id="KW-0902">Two-component regulatory system</keyword>
<evidence type="ECO:0000259" key="9">
    <source>
        <dbReference type="PROSITE" id="PS50110"/>
    </source>
</evidence>
<dbReference type="SUPFAM" id="SSF52172">
    <property type="entry name" value="CheY-like"/>
    <property type="match status" value="1"/>
</dbReference>
<dbReference type="EMBL" id="JBHTKK010000022">
    <property type="protein sequence ID" value="MFD1067420.1"/>
    <property type="molecule type" value="Genomic_DNA"/>
</dbReference>
<dbReference type="CDD" id="cd00383">
    <property type="entry name" value="trans_reg_C"/>
    <property type="match status" value="1"/>
</dbReference>
<name>A0ABW3NL28_9BACI</name>
<dbReference type="InterPro" id="IPR001789">
    <property type="entry name" value="Sig_transdc_resp-reg_receiver"/>
</dbReference>
<keyword evidence="12" id="KW-1185">Reference proteome</keyword>
<evidence type="ECO:0000259" key="10">
    <source>
        <dbReference type="PROSITE" id="PS51755"/>
    </source>
</evidence>
<sequence length="230" mass="26774">MDKEILIVDDEQSIVTLLKYNIENAGFTTDVAYDGEEAYEKASSNRYELIILDLMLPKLDGIEVCRKLRKNDMDTPILMLTAKDEEIDKILGLELGADDYLTKPFSPKEVVARVKAIIRRSQRPEGDYFQSLRIKDLTIYPERYEAEIKEELITFTRKEFELLYYLAKHKGKVISRDQLLSSVWDYDFMGDTRIVDVHVSHLRDKIEPDSKKPVYIKTVRGLGYKLEEPV</sequence>
<dbReference type="InterPro" id="IPR036388">
    <property type="entry name" value="WH-like_DNA-bd_sf"/>
</dbReference>
<dbReference type="PROSITE" id="PS51755">
    <property type="entry name" value="OMPR_PHOB"/>
    <property type="match status" value="1"/>
</dbReference>
<proteinExistence type="predicted"/>
<dbReference type="Gene3D" id="6.10.250.690">
    <property type="match status" value="1"/>
</dbReference>
<dbReference type="RefSeq" id="WP_379593527.1">
    <property type="nucleotide sequence ID" value="NZ_JBHTKK010000022.1"/>
</dbReference>
<reference evidence="12" key="1">
    <citation type="journal article" date="2019" name="Int. J. Syst. Evol. Microbiol.">
        <title>The Global Catalogue of Microorganisms (GCM) 10K type strain sequencing project: providing services to taxonomists for standard genome sequencing and annotation.</title>
        <authorList>
            <consortium name="The Broad Institute Genomics Platform"/>
            <consortium name="The Broad Institute Genome Sequencing Center for Infectious Disease"/>
            <person name="Wu L."/>
            <person name="Ma J."/>
        </authorList>
    </citation>
    <scope>NUCLEOTIDE SEQUENCE [LARGE SCALE GENOMIC DNA]</scope>
    <source>
        <strain evidence="12">CCUG 56608</strain>
    </source>
</reference>
<evidence type="ECO:0000256" key="2">
    <source>
        <dbReference type="ARBA" id="ARBA00022553"/>
    </source>
</evidence>
<feature type="domain" description="Response regulatory" evidence="9">
    <location>
        <begin position="4"/>
        <end position="118"/>
    </location>
</feature>
<evidence type="ECO:0000256" key="8">
    <source>
        <dbReference type="PROSITE-ProRule" id="PRU01091"/>
    </source>
</evidence>
<evidence type="ECO:0000256" key="1">
    <source>
        <dbReference type="ARBA" id="ARBA00004496"/>
    </source>
</evidence>
<feature type="domain" description="OmpR/PhoB-type" evidence="10">
    <location>
        <begin position="129"/>
        <end position="228"/>
    </location>
</feature>
<dbReference type="Gene3D" id="1.10.10.10">
    <property type="entry name" value="Winged helix-like DNA-binding domain superfamily/Winged helix DNA-binding domain"/>
    <property type="match status" value="1"/>
</dbReference>
<comment type="subcellular location">
    <subcellularLocation>
        <location evidence="1">Cytoplasm</location>
    </subcellularLocation>
</comment>
<protein>
    <submittedName>
        <fullName evidence="11">Response regulator transcription factor</fullName>
    </submittedName>
</protein>
<evidence type="ECO:0000256" key="3">
    <source>
        <dbReference type="ARBA" id="ARBA00023012"/>
    </source>
</evidence>
<comment type="caution">
    <text evidence="11">The sequence shown here is derived from an EMBL/GenBank/DDBJ whole genome shotgun (WGS) entry which is preliminary data.</text>
</comment>
<evidence type="ECO:0000313" key="12">
    <source>
        <dbReference type="Proteomes" id="UP001597041"/>
    </source>
</evidence>
<keyword evidence="4" id="KW-0805">Transcription regulation</keyword>
<dbReference type="PANTHER" id="PTHR48111:SF73">
    <property type="entry name" value="ALKALINE PHOSPHATASE SYNTHESIS TRANSCRIPTIONAL REGULATORY PROTEIN PHOP"/>
    <property type="match status" value="1"/>
</dbReference>
<gene>
    <name evidence="11" type="ORF">ACFQ19_15550</name>
</gene>
<accession>A0ABW3NL28</accession>
<dbReference type="Proteomes" id="UP001597041">
    <property type="component" value="Unassembled WGS sequence"/>
</dbReference>
<evidence type="ECO:0000256" key="7">
    <source>
        <dbReference type="PROSITE-ProRule" id="PRU00169"/>
    </source>
</evidence>
<keyword evidence="2 7" id="KW-0597">Phosphoprotein</keyword>
<dbReference type="SMART" id="SM00862">
    <property type="entry name" value="Trans_reg_C"/>
    <property type="match status" value="1"/>
</dbReference>
<dbReference type="Pfam" id="PF00072">
    <property type="entry name" value="Response_reg"/>
    <property type="match status" value="1"/>
</dbReference>
<dbReference type="InterPro" id="IPR001867">
    <property type="entry name" value="OmpR/PhoB-type_DNA-bd"/>
</dbReference>
<keyword evidence="6" id="KW-0804">Transcription</keyword>
<dbReference type="Pfam" id="PF00486">
    <property type="entry name" value="Trans_reg_C"/>
    <property type="match status" value="1"/>
</dbReference>
<feature type="DNA-binding region" description="OmpR/PhoB-type" evidence="8">
    <location>
        <begin position="129"/>
        <end position="228"/>
    </location>
</feature>
<keyword evidence="5 8" id="KW-0238">DNA-binding</keyword>
<organism evidence="11 12">
    <name type="scientific">Oceanobacillus locisalsi</name>
    <dbReference type="NCBI Taxonomy" id="546107"/>
    <lineage>
        <taxon>Bacteria</taxon>
        <taxon>Bacillati</taxon>
        <taxon>Bacillota</taxon>
        <taxon>Bacilli</taxon>
        <taxon>Bacillales</taxon>
        <taxon>Bacillaceae</taxon>
        <taxon>Oceanobacillus</taxon>
    </lineage>
</organism>
<evidence type="ECO:0000313" key="11">
    <source>
        <dbReference type="EMBL" id="MFD1067420.1"/>
    </source>
</evidence>
<dbReference type="SMART" id="SM00448">
    <property type="entry name" value="REC"/>
    <property type="match status" value="1"/>
</dbReference>
<dbReference type="PROSITE" id="PS50110">
    <property type="entry name" value="RESPONSE_REGULATORY"/>
    <property type="match status" value="1"/>
</dbReference>
<evidence type="ECO:0000256" key="5">
    <source>
        <dbReference type="ARBA" id="ARBA00023125"/>
    </source>
</evidence>
<dbReference type="SUPFAM" id="SSF46894">
    <property type="entry name" value="C-terminal effector domain of the bipartite response regulators"/>
    <property type="match status" value="1"/>
</dbReference>
<dbReference type="InterPro" id="IPR039420">
    <property type="entry name" value="WalR-like"/>
</dbReference>
<dbReference type="Gene3D" id="3.40.50.2300">
    <property type="match status" value="1"/>
</dbReference>
<feature type="modified residue" description="4-aspartylphosphate" evidence="7">
    <location>
        <position position="53"/>
    </location>
</feature>
<evidence type="ECO:0000256" key="6">
    <source>
        <dbReference type="ARBA" id="ARBA00023163"/>
    </source>
</evidence>
<evidence type="ECO:0000256" key="4">
    <source>
        <dbReference type="ARBA" id="ARBA00023015"/>
    </source>
</evidence>
<dbReference type="InterPro" id="IPR011006">
    <property type="entry name" value="CheY-like_superfamily"/>
</dbReference>
<dbReference type="InterPro" id="IPR016032">
    <property type="entry name" value="Sig_transdc_resp-reg_C-effctor"/>
</dbReference>
<dbReference type="PANTHER" id="PTHR48111">
    <property type="entry name" value="REGULATOR OF RPOS"/>
    <property type="match status" value="1"/>
</dbReference>